<evidence type="ECO:0000313" key="4">
    <source>
        <dbReference type="EMBL" id="KAK7421716.1"/>
    </source>
</evidence>
<proteinExistence type="inferred from homology"/>
<organism evidence="4 5">
    <name type="scientific">Neonectria magnoliae</name>
    <dbReference type="NCBI Taxonomy" id="2732573"/>
    <lineage>
        <taxon>Eukaryota</taxon>
        <taxon>Fungi</taxon>
        <taxon>Dikarya</taxon>
        <taxon>Ascomycota</taxon>
        <taxon>Pezizomycotina</taxon>
        <taxon>Sordariomycetes</taxon>
        <taxon>Hypocreomycetidae</taxon>
        <taxon>Hypocreales</taxon>
        <taxon>Nectriaceae</taxon>
        <taxon>Neonectria</taxon>
    </lineage>
</organism>
<name>A0ABR1HKH1_9HYPO</name>
<accession>A0ABR1HKH1</accession>
<keyword evidence="2" id="KW-0521">NADP</keyword>
<protein>
    <submittedName>
        <fullName evidence="4">Uncharacterized protein</fullName>
    </submittedName>
</protein>
<sequence>MAAAKKLCNDEISSHGLVNNAGIMGVPFSLTDDGYEVQLQINYLSHWLLIFHLLPILQATAAQSRKDTLRIVKATSDGHTRFTPKGDIVFNDISLEK</sequence>
<evidence type="ECO:0000256" key="2">
    <source>
        <dbReference type="ARBA" id="ARBA00022857"/>
    </source>
</evidence>
<dbReference type="PANTHER" id="PTHR24320:SF282">
    <property type="entry name" value="WW DOMAIN-CONTAINING OXIDOREDUCTASE"/>
    <property type="match status" value="1"/>
</dbReference>
<keyword evidence="5" id="KW-1185">Reference proteome</keyword>
<evidence type="ECO:0000256" key="3">
    <source>
        <dbReference type="ARBA" id="ARBA00023002"/>
    </source>
</evidence>
<comment type="similarity">
    <text evidence="1">Belongs to the short-chain dehydrogenases/reductases (SDR) family.</text>
</comment>
<evidence type="ECO:0000256" key="1">
    <source>
        <dbReference type="ARBA" id="ARBA00006484"/>
    </source>
</evidence>
<dbReference type="PANTHER" id="PTHR24320">
    <property type="entry name" value="RETINOL DEHYDROGENASE"/>
    <property type="match status" value="1"/>
</dbReference>
<dbReference type="InterPro" id="IPR036291">
    <property type="entry name" value="NAD(P)-bd_dom_sf"/>
</dbReference>
<comment type="caution">
    <text evidence="4">The sequence shown here is derived from an EMBL/GenBank/DDBJ whole genome shotgun (WGS) entry which is preliminary data.</text>
</comment>
<keyword evidence="3" id="KW-0560">Oxidoreductase</keyword>
<dbReference type="Proteomes" id="UP001498421">
    <property type="component" value="Unassembled WGS sequence"/>
</dbReference>
<evidence type="ECO:0000313" key="5">
    <source>
        <dbReference type="Proteomes" id="UP001498421"/>
    </source>
</evidence>
<dbReference type="Gene3D" id="3.40.50.720">
    <property type="entry name" value="NAD(P)-binding Rossmann-like Domain"/>
    <property type="match status" value="1"/>
</dbReference>
<gene>
    <name evidence="4" type="ORF">QQZ08_009804</name>
</gene>
<reference evidence="4 5" key="1">
    <citation type="journal article" date="2025" name="Microbiol. Resour. Announc.">
        <title>Draft genome sequences for Neonectria magnoliae and Neonectria punicea, canker pathogens of Liriodendron tulipifera and Acer saccharum in West Virginia.</title>
        <authorList>
            <person name="Petronek H.M."/>
            <person name="Kasson M.T."/>
            <person name="Metheny A.M."/>
            <person name="Stauder C.M."/>
            <person name="Lovett B."/>
            <person name="Lynch S.C."/>
            <person name="Garnas J.R."/>
            <person name="Kasson L.R."/>
            <person name="Stajich J.E."/>
        </authorList>
    </citation>
    <scope>NUCLEOTIDE SEQUENCE [LARGE SCALE GENOMIC DNA]</scope>
    <source>
        <strain evidence="4 5">NRRL 64651</strain>
    </source>
</reference>
<dbReference type="EMBL" id="JAZAVK010000117">
    <property type="protein sequence ID" value="KAK7421716.1"/>
    <property type="molecule type" value="Genomic_DNA"/>
</dbReference>
<dbReference type="SUPFAM" id="SSF51735">
    <property type="entry name" value="NAD(P)-binding Rossmann-fold domains"/>
    <property type="match status" value="1"/>
</dbReference>